<dbReference type="InterPro" id="IPR005829">
    <property type="entry name" value="Sugar_transporter_CS"/>
</dbReference>
<dbReference type="OrthoDB" id="9812221at2"/>
<reference evidence="8 9" key="1">
    <citation type="submission" date="2019-01" db="EMBL/GenBank/DDBJ databases">
        <title>Vibrio BEI176 sp. nov, a marine bacterium isolated from China: eastern marignal seas.</title>
        <authorList>
            <person name="Li B."/>
        </authorList>
    </citation>
    <scope>NUCLEOTIDE SEQUENCE [LARGE SCALE GENOMIC DNA]</scope>
    <source>
        <strain evidence="8 9">BEI176</strain>
    </source>
</reference>
<dbReference type="CDD" id="cd17321">
    <property type="entry name" value="MFS_MMR_MDR_like"/>
    <property type="match status" value="1"/>
</dbReference>
<dbReference type="AlphaFoldDB" id="A0A4Y8WBU4"/>
<dbReference type="PROSITE" id="PS00216">
    <property type="entry name" value="SUGAR_TRANSPORT_1"/>
    <property type="match status" value="1"/>
</dbReference>
<dbReference type="InterPro" id="IPR011701">
    <property type="entry name" value="MFS"/>
</dbReference>
<dbReference type="InterPro" id="IPR036259">
    <property type="entry name" value="MFS_trans_sf"/>
</dbReference>
<evidence type="ECO:0000256" key="3">
    <source>
        <dbReference type="ARBA" id="ARBA00022692"/>
    </source>
</evidence>
<feature type="transmembrane region" description="Helical" evidence="6">
    <location>
        <begin position="293"/>
        <end position="315"/>
    </location>
</feature>
<feature type="transmembrane region" description="Helical" evidence="6">
    <location>
        <begin position="438"/>
        <end position="462"/>
    </location>
</feature>
<evidence type="ECO:0000256" key="6">
    <source>
        <dbReference type="SAM" id="Phobius"/>
    </source>
</evidence>
<evidence type="ECO:0000256" key="5">
    <source>
        <dbReference type="ARBA" id="ARBA00023136"/>
    </source>
</evidence>
<feature type="transmembrane region" description="Helical" evidence="6">
    <location>
        <begin position="77"/>
        <end position="94"/>
    </location>
</feature>
<dbReference type="PROSITE" id="PS50850">
    <property type="entry name" value="MFS"/>
    <property type="match status" value="1"/>
</dbReference>
<evidence type="ECO:0000313" key="9">
    <source>
        <dbReference type="Proteomes" id="UP000297753"/>
    </source>
</evidence>
<comment type="subcellular location">
    <subcellularLocation>
        <location evidence="1">Membrane</location>
        <topology evidence="1">Multi-pass membrane protein</topology>
    </subcellularLocation>
</comment>
<proteinExistence type="predicted"/>
<name>A0A4Y8WBU4_9VIBR</name>
<feature type="transmembrane region" description="Helical" evidence="6">
    <location>
        <begin position="48"/>
        <end position="65"/>
    </location>
</feature>
<protein>
    <submittedName>
        <fullName evidence="8">MFS transporter</fullName>
    </submittedName>
</protein>
<evidence type="ECO:0000313" key="8">
    <source>
        <dbReference type="EMBL" id="TFH90267.1"/>
    </source>
</evidence>
<evidence type="ECO:0000256" key="2">
    <source>
        <dbReference type="ARBA" id="ARBA00022448"/>
    </source>
</evidence>
<keyword evidence="4 6" id="KW-1133">Transmembrane helix</keyword>
<feature type="transmembrane region" description="Helical" evidence="6">
    <location>
        <begin position="100"/>
        <end position="121"/>
    </location>
</feature>
<dbReference type="EMBL" id="SATR01000031">
    <property type="protein sequence ID" value="TFH90267.1"/>
    <property type="molecule type" value="Genomic_DNA"/>
</dbReference>
<feature type="domain" description="Major facilitator superfamily (MFS) profile" evidence="7">
    <location>
        <begin position="10"/>
        <end position="470"/>
    </location>
</feature>
<evidence type="ECO:0000259" key="7">
    <source>
        <dbReference type="PROSITE" id="PS50850"/>
    </source>
</evidence>
<dbReference type="PANTHER" id="PTHR42718">
    <property type="entry name" value="MAJOR FACILITATOR SUPERFAMILY MULTIDRUG TRANSPORTER MFSC"/>
    <property type="match status" value="1"/>
</dbReference>
<keyword evidence="3 6" id="KW-0812">Transmembrane</keyword>
<evidence type="ECO:0000256" key="4">
    <source>
        <dbReference type="ARBA" id="ARBA00022989"/>
    </source>
</evidence>
<feature type="transmembrane region" description="Helical" evidence="6">
    <location>
        <begin position="327"/>
        <end position="346"/>
    </location>
</feature>
<keyword evidence="9" id="KW-1185">Reference proteome</keyword>
<feature type="transmembrane region" description="Helical" evidence="6">
    <location>
        <begin position="264"/>
        <end position="287"/>
    </location>
</feature>
<accession>A0A4Y8WBU4</accession>
<keyword evidence="2" id="KW-0813">Transport</keyword>
<keyword evidence="5 6" id="KW-0472">Membrane</keyword>
<sequence length="471" mass="52208">MTFTRKEWHILSTVCLSMFLIPMNITSSSVIMLSLMKEYRLTYQESQWFINVFMVLYASFLPITGRLSDLFGRKRTFFIGLCLFFMGFVLGTLIESYQNIVISRGLCGIGAAAVTTSATSLLSTNIAEKNRKFSFSIFGTFLGVSMIVGPFLSSLLNDYSNGWIIYSTINLVILIPLLISSLFILERSKRESRAFDFCGSVLLTVVIFSLVSVASFFPVWGWDIKTKSICLLLSACLPLLFFAERKAVNPIVDLKLLSNKEFSSMSIISLLLGGGYISLMMYIPYILNKVTSLSAAQVGTVVMMSTLPSLMFPPLISKFRAQVNDNVLVAVTLMCLVISPLYLLAVISDASFVQLCFAMFFLGCSFGVSLSYLDGIAVSSVELEKSGLAAGTFNTFRIGGESIFIPLVSSFTAVFISKNVGIDIFYNERSEEFLSDKLQVLSSFSLILVITSLICFISSIPIMNRYRKLKS</sequence>
<feature type="transmembrane region" description="Helical" evidence="6">
    <location>
        <begin position="12"/>
        <end position="36"/>
    </location>
</feature>
<dbReference type="GO" id="GO:0022857">
    <property type="term" value="F:transmembrane transporter activity"/>
    <property type="evidence" value="ECO:0007669"/>
    <property type="project" value="InterPro"/>
</dbReference>
<organism evidence="8 9">
    <name type="scientific">Vibrio ouci</name>
    <dbReference type="NCBI Taxonomy" id="2499078"/>
    <lineage>
        <taxon>Bacteria</taxon>
        <taxon>Pseudomonadati</taxon>
        <taxon>Pseudomonadota</taxon>
        <taxon>Gammaproteobacteria</taxon>
        <taxon>Vibrionales</taxon>
        <taxon>Vibrionaceae</taxon>
        <taxon>Vibrio</taxon>
    </lineage>
</organism>
<gene>
    <name evidence="8" type="ORF">ELS82_17650</name>
</gene>
<dbReference type="InterPro" id="IPR020846">
    <property type="entry name" value="MFS_dom"/>
</dbReference>
<dbReference type="SUPFAM" id="SSF103473">
    <property type="entry name" value="MFS general substrate transporter"/>
    <property type="match status" value="1"/>
</dbReference>
<dbReference type="Pfam" id="PF07690">
    <property type="entry name" value="MFS_1"/>
    <property type="match status" value="1"/>
</dbReference>
<feature type="transmembrane region" description="Helical" evidence="6">
    <location>
        <begin position="352"/>
        <end position="373"/>
    </location>
</feature>
<feature type="transmembrane region" description="Helical" evidence="6">
    <location>
        <begin position="197"/>
        <end position="220"/>
    </location>
</feature>
<dbReference type="GO" id="GO:0016020">
    <property type="term" value="C:membrane"/>
    <property type="evidence" value="ECO:0007669"/>
    <property type="project" value="UniProtKB-SubCell"/>
</dbReference>
<evidence type="ECO:0000256" key="1">
    <source>
        <dbReference type="ARBA" id="ARBA00004141"/>
    </source>
</evidence>
<feature type="transmembrane region" description="Helical" evidence="6">
    <location>
        <begin position="133"/>
        <end position="152"/>
    </location>
</feature>
<comment type="caution">
    <text evidence="8">The sequence shown here is derived from an EMBL/GenBank/DDBJ whole genome shotgun (WGS) entry which is preliminary data.</text>
</comment>
<dbReference type="PANTHER" id="PTHR42718:SF9">
    <property type="entry name" value="MAJOR FACILITATOR SUPERFAMILY MULTIDRUG TRANSPORTER MFSC"/>
    <property type="match status" value="1"/>
</dbReference>
<feature type="transmembrane region" description="Helical" evidence="6">
    <location>
        <begin position="164"/>
        <end position="185"/>
    </location>
</feature>
<dbReference type="Gene3D" id="1.20.1250.20">
    <property type="entry name" value="MFS general substrate transporter like domains"/>
    <property type="match status" value="2"/>
</dbReference>
<dbReference type="Proteomes" id="UP000297753">
    <property type="component" value="Unassembled WGS sequence"/>
</dbReference>